<dbReference type="GO" id="GO:0005886">
    <property type="term" value="C:plasma membrane"/>
    <property type="evidence" value="ECO:0007669"/>
    <property type="project" value="TreeGrafter"/>
</dbReference>
<evidence type="ECO:0000313" key="5">
    <source>
        <dbReference type="EMBL" id="CAG9810208.1"/>
    </source>
</evidence>
<reference evidence="5" key="1">
    <citation type="submission" date="2022-01" db="EMBL/GenBank/DDBJ databases">
        <authorList>
            <person name="King R."/>
        </authorList>
    </citation>
    <scope>NUCLEOTIDE SEQUENCE</scope>
</reference>
<evidence type="ECO:0000256" key="2">
    <source>
        <dbReference type="ARBA" id="ARBA00022737"/>
    </source>
</evidence>
<evidence type="ECO:0000256" key="1">
    <source>
        <dbReference type="ARBA" id="ARBA00022614"/>
    </source>
</evidence>
<dbReference type="OrthoDB" id="6768051at2759"/>
<dbReference type="InterPro" id="IPR003591">
    <property type="entry name" value="Leu-rich_rpt_typical-subtyp"/>
</dbReference>
<name>A0A9N9S8G4_9DIPT</name>
<dbReference type="AlphaFoldDB" id="A0A9N9S8G4"/>
<dbReference type="PANTHER" id="PTHR24369">
    <property type="entry name" value="ANTIGEN BSP, PUTATIVE-RELATED"/>
    <property type="match status" value="1"/>
</dbReference>
<reference evidence="5" key="2">
    <citation type="submission" date="2022-10" db="EMBL/GenBank/DDBJ databases">
        <authorList>
            <consortium name="ENA_rothamsted_submissions"/>
            <consortium name="culmorum"/>
            <person name="King R."/>
        </authorList>
    </citation>
    <scope>NUCLEOTIDE SEQUENCE</scope>
</reference>
<dbReference type="Pfam" id="PF13855">
    <property type="entry name" value="LRR_8"/>
    <property type="match status" value="1"/>
</dbReference>
<feature type="compositionally biased region" description="Polar residues" evidence="3">
    <location>
        <begin position="590"/>
        <end position="606"/>
    </location>
</feature>
<keyword evidence="1" id="KW-0433">Leucine-rich repeat</keyword>
<dbReference type="InterPro" id="IPR001611">
    <property type="entry name" value="Leu-rich_rpt"/>
</dbReference>
<dbReference type="EMBL" id="OU895880">
    <property type="protein sequence ID" value="CAG9810208.1"/>
    <property type="molecule type" value="Genomic_DNA"/>
</dbReference>
<evidence type="ECO:0000256" key="4">
    <source>
        <dbReference type="SAM" id="Phobius"/>
    </source>
</evidence>
<evidence type="ECO:0000256" key="3">
    <source>
        <dbReference type="SAM" id="MobiDB-lite"/>
    </source>
</evidence>
<feature type="transmembrane region" description="Helical" evidence="4">
    <location>
        <begin position="70"/>
        <end position="88"/>
    </location>
</feature>
<dbReference type="Proteomes" id="UP001153620">
    <property type="component" value="Chromosome 4"/>
</dbReference>
<dbReference type="InterPro" id="IPR050541">
    <property type="entry name" value="LRR_TM_domain-containing"/>
</dbReference>
<gene>
    <name evidence="5" type="ORF">CHIRRI_LOCUS13025</name>
</gene>
<accession>A0A9N9S8G4</accession>
<feature type="region of interest" description="Disordered" evidence="3">
    <location>
        <begin position="590"/>
        <end position="614"/>
    </location>
</feature>
<feature type="region of interest" description="Disordered" evidence="3">
    <location>
        <begin position="516"/>
        <end position="541"/>
    </location>
</feature>
<protein>
    <submittedName>
        <fullName evidence="5">Uncharacterized protein</fullName>
    </submittedName>
</protein>
<proteinExistence type="predicted"/>
<keyword evidence="2" id="KW-0677">Repeat</keyword>
<dbReference type="InterPro" id="IPR032675">
    <property type="entry name" value="LRR_dom_sf"/>
</dbReference>
<keyword evidence="4" id="KW-1133">Transmembrane helix</keyword>
<organism evidence="5 6">
    <name type="scientific">Chironomus riparius</name>
    <dbReference type="NCBI Taxonomy" id="315576"/>
    <lineage>
        <taxon>Eukaryota</taxon>
        <taxon>Metazoa</taxon>
        <taxon>Ecdysozoa</taxon>
        <taxon>Arthropoda</taxon>
        <taxon>Hexapoda</taxon>
        <taxon>Insecta</taxon>
        <taxon>Pterygota</taxon>
        <taxon>Neoptera</taxon>
        <taxon>Endopterygota</taxon>
        <taxon>Diptera</taxon>
        <taxon>Nematocera</taxon>
        <taxon>Chironomoidea</taxon>
        <taxon>Chironomidae</taxon>
        <taxon>Chironominae</taxon>
        <taxon>Chironomus</taxon>
    </lineage>
</organism>
<dbReference type="PROSITE" id="PS51450">
    <property type="entry name" value="LRR"/>
    <property type="match status" value="2"/>
</dbReference>
<dbReference type="SMART" id="SM00369">
    <property type="entry name" value="LRR_TYP"/>
    <property type="match status" value="3"/>
</dbReference>
<dbReference type="SUPFAM" id="SSF52058">
    <property type="entry name" value="L domain-like"/>
    <property type="match status" value="1"/>
</dbReference>
<keyword evidence="4" id="KW-0812">Transmembrane</keyword>
<sequence>MTRHTLRKDHTDIARQAIFWNVQGNRTRGQRRITWRTTVEREAEQQNKKLQEIAALAENRNNIWSVHIELIRMNIFMLLFMLTLIAIVQSVTINTSPLDVTCNITKINLDYVDNVNVCHVTSSLNITNPNESVNLVNSGNTKIDGVVIHNKEVHWLPQFDDSVASNLRVLVVERSHLKGLTQNCLKMMTNLESLDLNSNDIEELKNKPFEFNKKLTFINFLRNKIKFVEVGTFDSLENLNRLYFRNNKCISSGGNAKNKEKVRKLLIIIYDSCKALNEGKDIKRLVLYIYFKISVKVLIENNKDLKNYYRIIVLIYAVKGHTFSDVALNAVDWKPLDVLCNVTKINLDKVDDVTVCHVTSSLNITNPYESVNLVHSGHTQIDGFLVRKKSVLWLPQFDDTTALNLRILTVEDSKLKEITQNCLKLLIDLESLDLNSNNIQELKNQPFECNKKLTFINLTNNKIKFIEPGTFDDLQHLNGLYLHKNDCFTKGANAKTRDNVKRLLIMLQTVCKASNEKPKTTTSKKRRSTTKEYSRHTTSTEQNINNLNISTSTSEPFQIDSTSHSYKIAILSAILLTLIVTIACAVRHNSSAPKNTESQSSNGNSEELSKRTKNSHAVLTSINPDHNIIEIPQRTSDIYEDILEYQRSIDETYQNPLDDEIADEILKSNFNHDDFYEEIMIDAAKFSDDLMNGELQDQLYNGSDDFYSQTVDELIPNICENEESNQTYANQYDFDQNQQNVLTDSIEVDQTQDNSEDIYAETYINVPQEPVNDIYATVQKN</sequence>
<evidence type="ECO:0000313" key="6">
    <source>
        <dbReference type="Proteomes" id="UP001153620"/>
    </source>
</evidence>
<dbReference type="PANTHER" id="PTHR24369:SF211">
    <property type="entry name" value="LEUCINE-RICH REPEAT-CONTAINING PROTEIN 15-LIKE"/>
    <property type="match status" value="1"/>
</dbReference>
<keyword evidence="6" id="KW-1185">Reference proteome</keyword>
<keyword evidence="4" id="KW-0472">Membrane</keyword>
<dbReference type="Gene3D" id="3.80.10.10">
    <property type="entry name" value="Ribonuclease Inhibitor"/>
    <property type="match status" value="2"/>
</dbReference>